<dbReference type="PANTHER" id="PTHR47199:SF2">
    <property type="entry name" value="PHOTOSYSTEM II STABILITY_ASSEMBLY FACTOR HCF136, CHLOROPLASTIC"/>
    <property type="match status" value="1"/>
</dbReference>
<evidence type="ECO:0000313" key="2">
    <source>
        <dbReference type="EMBL" id="SCY00095.1"/>
    </source>
</evidence>
<reference evidence="2 3" key="1">
    <citation type="submission" date="2016-10" db="EMBL/GenBank/DDBJ databases">
        <authorList>
            <person name="de Groot N.N."/>
        </authorList>
    </citation>
    <scope>NUCLEOTIDE SEQUENCE [LARGE SCALE GENOMIC DNA]</scope>
    <source>
        <strain evidence="2 3">CGMCC 1.7031</strain>
    </source>
</reference>
<dbReference type="CDD" id="cd15482">
    <property type="entry name" value="Sialidase_non-viral"/>
    <property type="match status" value="1"/>
</dbReference>
<dbReference type="InterPro" id="IPR015943">
    <property type="entry name" value="WD40/YVTN_repeat-like_dom_sf"/>
</dbReference>
<dbReference type="PANTHER" id="PTHR47199">
    <property type="entry name" value="PHOTOSYSTEM II STABILITY/ASSEMBLY FACTOR HCF136, CHLOROPLASTIC"/>
    <property type="match status" value="1"/>
</dbReference>
<keyword evidence="3" id="KW-1185">Reference proteome</keyword>
<dbReference type="Pfam" id="PF02012">
    <property type="entry name" value="BNR"/>
    <property type="match status" value="1"/>
</dbReference>
<dbReference type="EMBL" id="FMVF01000003">
    <property type="protein sequence ID" value="SCY00095.1"/>
    <property type="molecule type" value="Genomic_DNA"/>
</dbReference>
<dbReference type="SUPFAM" id="SSF50939">
    <property type="entry name" value="Sialidases"/>
    <property type="match status" value="1"/>
</dbReference>
<evidence type="ECO:0000256" key="1">
    <source>
        <dbReference type="SAM" id="SignalP"/>
    </source>
</evidence>
<feature type="signal peptide" evidence="1">
    <location>
        <begin position="1"/>
        <end position="21"/>
    </location>
</feature>
<accession>A0A1G5CCB1</accession>
<dbReference type="RefSeq" id="WP_139149569.1">
    <property type="nucleotide sequence ID" value="NZ_FMVF01000003.1"/>
</dbReference>
<keyword evidence="1" id="KW-0732">Signal</keyword>
<dbReference type="STRING" id="490189.SAMN02927903_00497"/>
<sequence>MKKSTLWLSCFLTFFSVFAHAQTIHIDTLLEDKISIRAIAIDGKSVWYGADKGRFGKIDFEKRTRDKRQVFLDTMKIEFRNIAQTSKAVFVLKIGNPALLYKIDKSTMAETLVYSEQHPNVFYDSMQFWDDLEGMAMGDPIDGCFSILTTRDGGNTWQKKSCKDLPVLAQGEAAFAASNTNLVVNGNQAWMVSGGKKARVFHSPDRGKTWSTAETPIEQGQAMTGIYTADFYDEKRGVVAGGNYDQQQQNTQNKAMTRDGGKTWQLVANGAGFGYASCIQYVPDSKGMKLVCVGGTGVYFSDDAGQTWKQLSTDRDFYTLRFIDGCTAIAAGKNKLVRLTFK</sequence>
<dbReference type="Proteomes" id="UP000199354">
    <property type="component" value="Unassembled WGS sequence"/>
</dbReference>
<name>A0A1G5CCB1_9FLAO</name>
<gene>
    <name evidence="2" type="ORF">SAMN02927903_00497</name>
</gene>
<dbReference type="AlphaFoldDB" id="A0A1G5CCB1"/>
<evidence type="ECO:0008006" key="4">
    <source>
        <dbReference type="Google" id="ProtNLM"/>
    </source>
</evidence>
<proteinExistence type="predicted"/>
<dbReference type="InterPro" id="IPR002860">
    <property type="entry name" value="BNR_rpt"/>
</dbReference>
<feature type="chain" id="PRO_5011769230" description="Oxidoreductase" evidence="1">
    <location>
        <begin position="22"/>
        <end position="342"/>
    </location>
</feature>
<dbReference type="InterPro" id="IPR036278">
    <property type="entry name" value="Sialidase_sf"/>
</dbReference>
<dbReference type="Gene3D" id="2.130.10.10">
    <property type="entry name" value="YVTN repeat-like/Quinoprotein amine dehydrogenase"/>
    <property type="match status" value="1"/>
</dbReference>
<protein>
    <recommendedName>
        <fullName evidence="4">Oxidoreductase</fullName>
    </recommendedName>
</protein>
<evidence type="ECO:0000313" key="3">
    <source>
        <dbReference type="Proteomes" id="UP000199354"/>
    </source>
</evidence>
<dbReference type="OrthoDB" id="9813892at2"/>
<organism evidence="2 3">
    <name type="scientific">Flavobacterium caeni</name>
    <dbReference type="NCBI Taxonomy" id="490189"/>
    <lineage>
        <taxon>Bacteria</taxon>
        <taxon>Pseudomonadati</taxon>
        <taxon>Bacteroidota</taxon>
        <taxon>Flavobacteriia</taxon>
        <taxon>Flavobacteriales</taxon>
        <taxon>Flavobacteriaceae</taxon>
        <taxon>Flavobacterium</taxon>
    </lineage>
</organism>